<dbReference type="PANTHER" id="PTHR33273:SF4">
    <property type="entry name" value="ENDONUCLEASE_EXONUCLEASE_PHOSPHATASE DOMAIN-CONTAINING PROTEIN"/>
    <property type="match status" value="1"/>
</dbReference>
<evidence type="ECO:0000313" key="2">
    <source>
        <dbReference type="Proteomes" id="UP000515160"/>
    </source>
</evidence>
<dbReference type="InterPro" id="IPR036691">
    <property type="entry name" value="Endo/exonu/phosph_ase_sf"/>
</dbReference>
<dbReference type="OrthoDB" id="7870880at2759"/>
<dbReference type="CDD" id="cd09077">
    <property type="entry name" value="R1-I-EN"/>
    <property type="match status" value="1"/>
</dbReference>
<dbReference type="Pfam" id="PF14529">
    <property type="entry name" value="Exo_endo_phos_2"/>
    <property type="match status" value="1"/>
</dbReference>
<dbReference type="SUPFAM" id="SSF56219">
    <property type="entry name" value="DNase I-like"/>
    <property type="match status" value="1"/>
</dbReference>
<dbReference type="RefSeq" id="XP_051864361.1">
    <property type="nucleotide sequence ID" value="XM_052008401.1"/>
</dbReference>
<reference evidence="3" key="1">
    <citation type="submission" date="2025-08" db="UniProtKB">
        <authorList>
            <consortium name="RefSeq"/>
        </authorList>
    </citation>
    <scope>IDENTIFICATION</scope>
    <source>
        <strain evidence="3">15112-1751.03</strain>
        <tissue evidence="3">Whole Adult</tissue>
    </source>
</reference>
<protein>
    <submittedName>
        <fullName evidence="3">Uncharacterized protein LOC127566375</fullName>
    </submittedName>
</protein>
<dbReference type="GO" id="GO:0003824">
    <property type="term" value="F:catalytic activity"/>
    <property type="evidence" value="ECO:0007669"/>
    <property type="project" value="InterPro"/>
</dbReference>
<dbReference type="Proteomes" id="UP000515160">
    <property type="component" value="Unplaced"/>
</dbReference>
<dbReference type="AlphaFoldDB" id="A0A9C6T3B6"/>
<dbReference type="InterPro" id="IPR005135">
    <property type="entry name" value="Endo/exonuclease/phosphatase"/>
</dbReference>
<sequence>MQEYINVAQLNVNHCGAAQSLLQQTAVERKIDLFLLSEPYIPSGGNADVDTIFDETGKSAIKCCAGFQVQERQNPPLSGFAYGKVKGVHFYSCYGPPSDSLQQFEGMLEALVEHARGRGPVVIAGDFNAWALEWGSRASNRRGRALVDAMYMLDLVLLNDGLRSTFDNDRGSSYIDVTFVSRSIAANVNWKVLDDVTLSDHALITFKIQLTSGTNRLLRRQMGRAWDTKRIDNAMLEYIIDDLENPVGQVESMVANLNLLLEKTCDATMPRRKTSRKNKPPVYWWCDTLGNMRAECHSARRRAQRARGRDNHPQLIEQYKLVRAALQKEIAKAKAGAFKELLTSLDEDPWGMAYKIVYKRIKATGGKGQLEPEIMARIVEELFPKQTTLWQAAQITTGEQFPRITPEEVVSAAKRIKPSKAPGLDGIPRGVIKA</sequence>
<name>A0A9C6T3B6_DROAB</name>
<gene>
    <name evidence="3" type="primary">LOC127566375</name>
</gene>
<evidence type="ECO:0000259" key="1">
    <source>
        <dbReference type="Pfam" id="PF14529"/>
    </source>
</evidence>
<evidence type="ECO:0000313" key="3">
    <source>
        <dbReference type="RefSeq" id="XP_051864361.1"/>
    </source>
</evidence>
<feature type="domain" description="Endonuclease/exonuclease/phosphatase" evidence="1">
    <location>
        <begin position="89"/>
        <end position="204"/>
    </location>
</feature>
<accession>A0A9C6T3B6</accession>
<dbReference type="Gene3D" id="3.60.10.10">
    <property type="entry name" value="Endonuclease/exonuclease/phosphatase"/>
    <property type="match status" value="1"/>
</dbReference>
<dbReference type="PANTHER" id="PTHR33273">
    <property type="entry name" value="DOMAIN-CONTAINING PROTEIN, PUTATIVE-RELATED"/>
    <property type="match status" value="1"/>
</dbReference>
<organism evidence="2 3">
    <name type="scientific">Drosophila albomicans</name>
    <name type="common">Fruit fly</name>
    <dbReference type="NCBI Taxonomy" id="7291"/>
    <lineage>
        <taxon>Eukaryota</taxon>
        <taxon>Metazoa</taxon>
        <taxon>Ecdysozoa</taxon>
        <taxon>Arthropoda</taxon>
        <taxon>Hexapoda</taxon>
        <taxon>Insecta</taxon>
        <taxon>Pterygota</taxon>
        <taxon>Neoptera</taxon>
        <taxon>Endopterygota</taxon>
        <taxon>Diptera</taxon>
        <taxon>Brachycera</taxon>
        <taxon>Muscomorpha</taxon>
        <taxon>Ephydroidea</taxon>
        <taxon>Drosophilidae</taxon>
        <taxon>Drosophila</taxon>
    </lineage>
</organism>
<dbReference type="GeneID" id="127566375"/>
<proteinExistence type="predicted"/>
<keyword evidence="2" id="KW-1185">Reference proteome</keyword>